<reference evidence="2 3" key="2">
    <citation type="submission" date="2018-11" db="EMBL/GenBank/DDBJ databases">
        <authorList>
            <consortium name="Pathogen Informatics"/>
        </authorList>
    </citation>
    <scope>NUCLEOTIDE SEQUENCE [LARGE SCALE GENOMIC DNA]</scope>
</reference>
<dbReference type="EMBL" id="UYRS01018694">
    <property type="protein sequence ID" value="VDK39222.1"/>
    <property type="molecule type" value="Genomic_DNA"/>
</dbReference>
<feature type="compositionally biased region" description="Pro residues" evidence="1">
    <location>
        <begin position="408"/>
        <end position="419"/>
    </location>
</feature>
<feature type="compositionally biased region" description="Low complexity" evidence="1">
    <location>
        <begin position="369"/>
        <end position="383"/>
    </location>
</feature>
<evidence type="ECO:0000313" key="2">
    <source>
        <dbReference type="EMBL" id="VDK39222.1"/>
    </source>
</evidence>
<dbReference type="STRING" id="60517.A0A158R9W5"/>
<sequence>MATECPELDSRQASVQCSSSKSFKGIARIFKPDLTKTYNMKIRIPSFRENRKQHSSTQQQRQVLQEPENLLKEIPALDFQKLKADLYVDLAYTNNLLRQRVHRDNLTNLVAQITECLRLIRCRVATAAAYIQTDGLPTLPTSTSASNVASGAAAAFRLHRKEYFSRCLDELEEINNFIFPCESSENRVILEAVSRFENAYVAFAGWLTELTTLNPPPMEVLPITLGRATPAGQPPVNSSTFATITNTAKKSSLRVTLPLARPPSSSVHSPDSPHPDDVVTPDDVGEVMARGNACFLAIQTAAESVFLSLEASGCTLPTTPQALSHVNGARSPMTKAKQSGFLLFHFPRATPPSNGKSNGGSATDSTPPMKMSSTDSASKASKSPRGGLTLEDRRLLAQLWSQMEPTGDSPPPPPPPKPPLSLESPRWSAGESLADLPPSPLIDCLEPGYTNVRADAKLNAYLRSLAEAVQLAPITNGESGQMEESIYSNIDSPGTGLPSPASFPSPFPPDPPPRDGPKVNGCFDLNSLNLPHADDSDASEKENEDRNVEDEAKGETEESKDRRPNGIGGGLRLGPLICTLNSKMPPPPPPPSAASPTIGTSLPHSSTATDQGATQTIGAAMLGARLIVLLFSMQTALPNSIVTSLAKCEMDPLSDTSMQGEVLNAVRRIQNGSYKEGSLHDVNESEPPPHIWCDEQMENGGVIGTQTPCCHAETKSDTEDDFEVIFANGKKYKRYFKRHIVFQRHVCRQVSAFFIFLFSPSSSS</sequence>
<evidence type="ECO:0000313" key="3">
    <source>
        <dbReference type="Proteomes" id="UP000282613"/>
    </source>
</evidence>
<keyword evidence="3" id="KW-1185">Reference proteome</keyword>
<gene>
    <name evidence="2" type="ORF">TASK_LOCUS7906</name>
</gene>
<feature type="compositionally biased region" description="Basic and acidic residues" evidence="1">
    <location>
        <begin position="532"/>
        <end position="564"/>
    </location>
</feature>
<protein>
    <submittedName>
        <fullName evidence="4">AH domain-containing protein</fullName>
    </submittedName>
</protein>
<proteinExistence type="predicted"/>
<feature type="compositionally biased region" description="Pro residues" evidence="1">
    <location>
        <begin position="501"/>
        <end position="511"/>
    </location>
</feature>
<feature type="region of interest" description="Disordered" evidence="1">
    <location>
        <begin position="259"/>
        <end position="278"/>
    </location>
</feature>
<reference evidence="4" key="1">
    <citation type="submission" date="2016-04" db="UniProtKB">
        <authorList>
            <consortium name="WormBaseParasite"/>
        </authorList>
    </citation>
    <scope>IDENTIFICATION</scope>
</reference>
<feature type="compositionally biased region" description="Polar residues" evidence="1">
    <location>
        <begin position="351"/>
        <end position="366"/>
    </location>
</feature>
<organism evidence="4">
    <name type="scientific">Taenia asiatica</name>
    <name type="common">Asian tapeworm</name>
    <dbReference type="NCBI Taxonomy" id="60517"/>
    <lineage>
        <taxon>Eukaryota</taxon>
        <taxon>Metazoa</taxon>
        <taxon>Spiralia</taxon>
        <taxon>Lophotrochozoa</taxon>
        <taxon>Platyhelminthes</taxon>
        <taxon>Cestoda</taxon>
        <taxon>Eucestoda</taxon>
        <taxon>Cyclophyllidea</taxon>
        <taxon>Taeniidae</taxon>
        <taxon>Taenia</taxon>
    </lineage>
</organism>
<accession>A0A158R9W5</accession>
<dbReference type="Proteomes" id="UP000282613">
    <property type="component" value="Unassembled WGS sequence"/>
</dbReference>
<feature type="compositionally biased region" description="Pro residues" evidence="1">
    <location>
        <begin position="584"/>
        <end position="593"/>
    </location>
</feature>
<feature type="region of interest" description="Disordered" evidence="1">
    <location>
        <begin position="403"/>
        <end position="434"/>
    </location>
</feature>
<feature type="compositionally biased region" description="Polar residues" evidence="1">
    <location>
        <begin position="597"/>
        <end position="612"/>
    </location>
</feature>
<dbReference type="AlphaFoldDB" id="A0A158R9W5"/>
<evidence type="ECO:0000256" key="1">
    <source>
        <dbReference type="SAM" id="MobiDB-lite"/>
    </source>
</evidence>
<evidence type="ECO:0000313" key="4">
    <source>
        <dbReference type="WBParaSite" id="TASK_0000790501-mRNA-1"/>
    </source>
</evidence>
<dbReference type="WBParaSite" id="TASK_0000790501-mRNA-1">
    <property type="protein sequence ID" value="TASK_0000790501-mRNA-1"/>
    <property type="gene ID" value="TASK_0000790501"/>
</dbReference>
<feature type="region of interest" description="Disordered" evidence="1">
    <location>
        <begin position="345"/>
        <end position="389"/>
    </location>
</feature>
<name>A0A158R9W5_TAEAS</name>
<feature type="region of interest" description="Disordered" evidence="1">
    <location>
        <begin position="486"/>
        <end position="612"/>
    </location>
</feature>
<dbReference type="OrthoDB" id="6274195at2759"/>